<dbReference type="InterPro" id="IPR001611">
    <property type="entry name" value="Leu-rich_rpt"/>
</dbReference>
<reference evidence="3 4" key="1">
    <citation type="submission" date="2016-08" db="EMBL/GenBank/DDBJ databases">
        <title>A Parts List for Fungal Cellulosomes Revealed by Comparative Genomics.</title>
        <authorList>
            <consortium name="DOE Joint Genome Institute"/>
            <person name="Haitjema C.H."/>
            <person name="Gilmore S.P."/>
            <person name="Henske J.K."/>
            <person name="Solomon K.V."/>
            <person name="De Groot R."/>
            <person name="Kuo A."/>
            <person name="Mondo S.J."/>
            <person name="Salamov A.A."/>
            <person name="Labutti K."/>
            <person name="Zhao Z."/>
            <person name="Chiniquy J."/>
            <person name="Barry K."/>
            <person name="Brewer H.M."/>
            <person name="Purvine S.O."/>
            <person name="Wright A.T."/>
            <person name="Boxma B."/>
            <person name="Van Alen T."/>
            <person name="Hackstein J.H."/>
            <person name="Baker S.E."/>
            <person name="Grigoriev I.V."/>
            <person name="O'Malley M.A."/>
        </authorList>
    </citation>
    <scope>NUCLEOTIDE SEQUENCE [LARGE SCALE GENOMIC DNA]</scope>
    <source>
        <strain evidence="3 4">S4</strain>
    </source>
</reference>
<organism evidence="3 4">
    <name type="scientific">Anaeromyces robustus</name>
    <dbReference type="NCBI Taxonomy" id="1754192"/>
    <lineage>
        <taxon>Eukaryota</taxon>
        <taxon>Fungi</taxon>
        <taxon>Fungi incertae sedis</taxon>
        <taxon>Chytridiomycota</taxon>
        <taxon>Chytridiomycota incertae sedis</taxon>
        <taxon>Neocallimastigomycetes</taxon>
        <taxon>Neocallimastigales</taxon>
        <taxon>Neocallimastigaceae</taxon>
        <taxon>Anaeromyces</taxon>
    </lineage>
</organism>
<keyword evidence="4" id="KW-1185">Reference proteome</keyword>
<dbReference type="InterPro" id="IPR032675">
    <property type="entry name" value="LRR_dom_sf"/>
</dbReference>
<dbReference type="AlphaFoldDB" id="A0A1Y1XNB2"/>
<comment type="subcellular location">
    <subcellularLocation>
        <location evidence="1">Cell envelope</location>
    </subcellularLocation>
</comment>
<dbReference type="Proteomes" id="UP000193944">
    <property type="component" value="Unassembled WGS sequence"/>
</dbReference>
<dbReference type="Gene3D" id="3.80.10.10">
    <property type="entry name" value="Ribonuclease Inhibitor"/>
    <property type="match status" value="1"/>
</dbReference>
<evidence type="ECO:0000256" key="2">
    <source>
        <dbReference type="SAM" id="SignalP"/>
    </source>
</evidence>
<dbReference type="InterPro" id="IPR051848">
    <property type="entry name" value="PGIP"/>
</dbReference>
<dbReference type="SUPFAM" id="SSF52058">
    <property type="entry name" value="L domain-like"/>
    <property type="match status" value="1"/>
</dbReference>
<dbReference type="EMBL" id="MCFG01000011">
    <property type="protein sequence ID" value="ORX87221.1"/>
    <property type="molecule type" value="Genomic_DNA"/>
</dbReference>
<name>A0A1Y1XNB2_9FUNG</name>
<dbReference type="OrthoDB" id="676979at2759"/>
<feature type="signal peptide" evidence="2">
    <location>
        <begin position="1"/>
        <end position="17"/>
    </location>
</feature>
<feature type="chain" id="PRO_5012395248" evidence="2">
    <location>
        <begin position="18"/>
        <end position="146"/>
    </location>
</feature>
<gene>
    <name evidence="3" type="ORF">BCR32DRAFT_264420</name>
</gene>
<accession>A0A1Y1XNB2</accession>
<dbReference type="STRING" id="1754192.A0A1Y1XNB2"/>
<comment type="caution">
    <text evidence="3">The sequence shown here is derived from an EMBL/GenBank/DDBJ whole genome shotgun (WGS) entry which is preliminary data.</text>
</comment>
<reference evidence="3 4" key="2">
    <citation type="submission" date="2016-08" db="EMBL/GenBank/DDBJ databases">
        <title>Pervasive Adenine N6-methylation of Active Genes in Fungi.</title>
        <authorList>
            <consortium name="DOE Joint Genome Institute"/>
            <person name="Mondo S.J."/>
            <person name="Dannebaum R.O."/>
            <person name="Kuo R.C."/>
            <person name="Labutti K."/>
            <person name="Haridas S."/>
            <person name="Kuo A."/>
            <person name="Salamov A."/>
            <person name="Ahrendt S.R."/>
            <person name="Lipzen A."/>
            <person name="Sullivan W."/>
            <person name="Andreopoulos W.B."/>
            <person name="Clum A."/>
            <person name="Lindquist E."/>
            <person name="Daum C."/>
            <person name="Ramamoorthy G.K."/>
            <person name="Gryganskyi A."/>
            <person name="Culley D."/>
            <person name="Magnuson J.K."/>
            <person name="James T.Y."/>
            <person name="O'Malley M.A."/>
            <person name="Stajich J.E."/>
            <person name="Spatafora J.W."/>
            <person name="Visel A."/>
            <person name="Grigoriev I.V."/>
        </authorList>
    </citation>
    <scope>NUCLEOTIDE SEQUENCE [LARGE SCALE GENOMIC DNA]</scope>
    <source>
        <strain evidence="3 4">S4</strain>
    </source>
</reference>
<evidence type="ECO:0000256" key="1">
    <source>
        <dbReference type="ARBA" id="ARBA00004196"/>
    </source>
</evidence>
<dbReference type="PANTHER" id="PTHR48059:SF30">
    <property type="entry name" value="OS06G0587000 PROTEIN"/>
    <property type="match status" value="1"/>
</dbReference>
<evidence type="ECO:0000313" key="3">
    <source>
        <dbReference type="EMBL" id="ORX87221.1"/>
    </source>
</evidence>
<evidence type="ECO:0000313" key="4">
    <source>
        <dbReference type="Proteomes" id="UP000193944"/>
    </source>
</evidence>
<dbReference type="PANTHER" id="PTHR48059">
    <property type="entry name" value="POLYGALACTURONASE INHIBITOR 1"/>
    <property type="match status" value="1"/>
</dbReference>
<keyword evidence="2" id="KW-0732">Signal</keyword>
<dbReference type="Pfam" id="PF13855">
    <property type="entry name" value="LRR_8"/>
    <property type="match status" value="1"/>
</dbReference>
<sequence>MLILLLLINIIIPRIFSKEVLLKPRLLDDCTFFEYAVKYLGHYQDEYSKVSNCCDFNAITCDNQQNIIEIKLINIDGLEDDATFGINEFQNFKNLAVLELNNVRTGDNIPYSIFELKNLKSLDLSHNYFSGSIPQSFCNLKQLKHL</sequence>
<proteinExistence type="predicted"/>
<protein>
    <submittedName>
        <fullName evidence="3">L domain-like protein</fullName>
    </submittedName>
</protein>